<dbReference type="InterPro" id="IPR000160">
    <property type="entry name" value="GGDEF_dom"/>
</dbReference>
<proteinExistence type="predicted"/>
<evidence type="ECO:0000259" key="4">
    <source>
        <dbReference type="PROSITE" id="PS50887"/>
    </source>
</evidence>
<dbReference type="Gene3D" id="3.30.70.270">
    <property type="match status" value="1"/>
</dbReference>
<dbReference type="InterPro" id="IPR050469">
    <property type="entry name" value="Diguanylate_Cyclase"/>
</dbReference>
<comment type="caution">
    <text evidence="5">The sequence shown here is derived from an EMBL/GenBank/DDBJ whole genome shotgun (WGS) entry which is preliminary data.</text>
</comment>
<keyword evidence="6" id="KW-1185">Reference proteome</keyword>
<accession>A0A420EDS5</accession>
<dbReference type="CDD" id="cd01949">
    <property type="entry name" value="GGDEF"/>
    <property type="match status" value="1"/>
</dbReference>
<name>A0A420EDS5_9ALTE</name>
<dbReference type="EC" id="2.7.7.65" evidence="1"/>
<feature type="transmembrane region" description="Helical" evidence="3">
    <location>
        <begin position="12"/>
        <end position="33"/>
    </location>
</feature>
<comment type="catalytic activity">
    <reaction evidence="2">
        <text>2 GTP = 3',3'-c-di-GMP + 2 diphosphate</text>
        <dbReference type="Rhea" id="RHEA:24898"/>
        <dbReference type="ChEBI" id="CHEBI:33019"/>
        <dbReference type="ChEBI" id="CHEBI:37565"/>
        <dbReference type="ChEBI" id="CHEBI:58805"/>
        <dbReference type="EC" id="2.7.7.65"/>
    </reaction>
</comment>
<dbReference type="PANTHER" id="PTHR45138">
    <property type="entry name" value="REGULATORY COMPONENTS OF SENSORY TRANSDUCTION SYSTEM"/>
    <property type="match status" value="1"/>
</dbReference>
<dbReference type="InterPro" id="IPR029787">
    <property type="entry name" value="Nucleotide_cyclase"/>
</dbReference>
<organism evidence="5 6">
    <name type="scientific">Alginatibacterium sediminis</name>
    <dbReference type="NCBI Taxonomy" id="2164068"/>
    <lineage>
        <taxon>Bacteria</taxon>
        <taxon>Pseudomonadati</taxon>
        <taxon>Pseudomonadota</taxon>
        <taxon>Gammaproteobacteria</taxon>
        <taxon>Alteromonadales</taxon>
        <taxon>Alteromonadaceae</taxon>
        <taxon>Alginatibacterium</taxon>
    </lineage>
</organism>
<keyword evidence="3" id="KW-0472">Membrane</keyword>
<dbReference type="Gene3D" id="6.10.340.10">
    <property type="match status" value="1"/>
</dbReference>
<dbReference type="GO" id="GO:0005886">
    <property type="term" value="C:plasma membrane"/>
    <property type="evidence" value="ECO:0007669"/>
    <property type="project" value="TreeGrafter"/>
</dbReference>
<dbReference type="SMART" id="SM00267">
    <property type="entry name" value="GGDEF"/>
    <property type="match status" value="1"/>
</dbReference>
<dbReference type="GO" id="GO:0052621">
    <property type="term" value="F:diguanylate cyclase activity"/>
    <property type="evidence" value="ECO:0007669"/>
    <property type="project" value="UniProtKB-EC"/>
</dbReference>
<dbReference type="EMBL" id="RAQO01000005">
    <property type="protein sequence ID" value="RKF18820.1"/>
    <property type="molecule type" value="Genomic_DNA"/>
</dbReference>
<dbReference type="SUPFAM" id="SSF55073">
    <property type="entry name" value="Nucleotide cyclase"/>
    <property type="match status" value="1"/>
</dbReference>
<reference evidence="5 6" key="1">
    <citation type="submission" date="2018-09" db="EMBL/GenBank/DDBJ databases">
        <authorList>
            <person name="Wang Z."/>
        </authorList>
    </citation>
    <scope>NUCLEOTIDE SEQUENCE [LARGE SCALE GENOMIC DNA]</scope>
    <source>
        <strain evidence="5 6">ALS 81</strain>
    </source>
</reference>
<sequence length="488" mass="55396">MTRFNLASRLKISHLLFYSHLLLVMWLVFTMSYNRYNSEWSTRISHAVELARAVSNPIVDLVSLSASGRNYTNIRLNNALALYASSDRLLFFTVQAQSDFSEHEYSFAWSRELGDAFRTNLTFEDRLAQQIEIEALEQRLNTAGSDDVKLNFLLNRGKELLQRIEEDMGHTKQYCPQFKRITAIDDYYLDEDNAQLLLKQDLRNVAGGEIILSFDATPLLNVKSDIQFQLLKEASLAFLFSLLLIIWATRRIVKPLKNIALQMNRDVKDIDFTGEPEIERKDELGVVVRSLDSLAKKVQLQIVELEKRSAIDSLTGLGSRFLYESVKADFVAQTRRQGKYLGFLICDLDNFKAFNDMYGHPEGDRVLRRAGLTVQSALKRDTDGAYRLGGEEFIVLLQTQSAEDIQQIAVQLCAQLEGLEIEHLGNPGHLVLTLSIGVVCAKGVDLDSNVSMDQIYELADKALYRAKDSGRNAINVVHWKNGKEVINE</sequence>
<dbReference type="GO" id="GO:0043709">
    <property type="term" value="P:cell adhesion involved in single-species biofilm formation"/>
    <property type="evidence" value="ECO:0007669"/>
    <property type="project" value="TreeGrafter"/>
</dbReference>
<feature type="domain" description="GGDEF" evidence="4">
    <location>
        <begin position="339"/>
        <end position="479"/>
    </location>
</feature>
<evidence type="ECO:0000256" key="3">
    <source>
        <dbReference type="SAM" id="Phobius"/>
    </source>
</evidence>
<evidence type="ECO:0000256" key="1">
    <source>
        <dbReference type="ARBA" id="ARBA00012528"/>
    </source>
</evidence>
<protein>
    <recommendedName>
        <fullName evidence="1">diguanylate cyclase</fullName>
        <ecNumber evidence="1">2.7.7.65</ecNumber>
    </recommendedName>
</protein>
<dbReference type="Proteomes" id="UP000286482">
    <property type="component" value="Unassembled WGS sequence"/>
</dbReference>
<dbReference type="InterPro" id="IPR043128">
    <property type="entry name" value="Rev_trsase/Diguanyl_cyclase"/>
</dbReference>
<dbReference type="GO" id="GO:1902201">
    <property type="term" value="P:negative regulation of bacterial-type flagellum-dependent cell motility"/>
    <property type="evidence" value="ECO:0007669"/>
    <property type="project" value="TreeGrafter"/>
</dbReference>
<gene>
    <name evidence="5" type="ORF">DBZ36_10535</name>
</gene>
<dbReference type="PANTHER" id="PTHR45138:SF9">
    <property type="entry name" value="DIGUANYLATE CYCLASE DGCM-RELATED"/>
    <property type="match status" value="1"/>
</dbReference>
<keyword evidence="3" id="KW-0812">Transmembrane</keyword>
<evidence type="ECO:0000313" key="5">
    <source>
        <dbReference type="EMBL" id="RKF18820.1"/>
    </source>
</evidence>
<dbReference type="AlphaFoldDB" id="A0A420EDS5"/>
<evidence type="ECO:0000313" key="6">
    <source>
        <dbReference type="Proteomes" id="UP000286482"/>
    </source>
</evidence>
<evidence type="ECO:0000256" key="2">
    <source>
        <dbReference type="ARBA" id="ARBA00034247"/>
    </source>
</evidence>
<keyword evidence="3" id="KW-1133">Transmembrane helix</keyword>
<dbReference type="NCBIfam" id="TIGR00254">
    <property type="entry name" value="GGDEF"/>
    <property type="match status" value="1"/>
</dbReference>
<dbReference type="PROSITE" id="PS50887">
    <property type="entry name" value="GGDEF"/>
    <property type="match status" value="1"/>
</dbReference>
<dbReference type="Pfam" id="PF00990">
    <property type="entry name" value="GGDEF"/>
    <property type="match status" value="1"/>
</dbReference>